<proteinExistence type="inferred from homology"/>
<dbReference type="Gene3D" id="3.40.50.1820">
    <property type="entry name" value="alpha/beta hydrolase"/>
    <property type="match status" value="1"/>
</dbReference>
<feature type="domain" description="AB hydrolase-1" evidence="3">
    <location>
        <begin position="110"/>
        <end position="214"/>
    </location>
</feature>
<evidence type="ECO:0000256" key="2">
    <source>
        <dbReference type="SAM" id="MobiDB-lite"/>
    </source>
</evidence>
<feature type="compositionally biased region" description="Basic residues" evidence="2">
    <location>
        <begin position="1"/>
        <end position="10"/>
    </location>
</feature>
<comment type="caution">
    <text evidence="4">The sequence shown here is derived from an EMBL/GenBank/DDBJ whole genome shotgun (WGS) entry which is preliminary data.</text>
</comment>
<evidence type="ECO:0000313" key="4">
    <source>
        <dbReference type="EMBL" id="KAK7198361.1"/>
    </source>
</evidence>
<dbReference type="EMBL" id="JAECZO010000146">
    <property type="protein sequence ID" value="KAK7198361.1"/>
    <property type="molecule type" value="Genomic_DNA"/>
</dbReference>
<organism evidence="4 5">
    <name type="scientific">Novymonas esmeraldas</name>
    <dbReference type="NCBI Taxonomy" id="1808958"/>
    <lineage>
        <taxon>Eukaryota</taxon>
        <taxon>Discoba</taxon>
        <taxon>Euglenozoa</taxon>
        <taxon>Kinetoplastea</taxon>
        <taxon>Metakinetoplastina</taxon>
        <taxon>Trypanosomatida</taxon>
        <taxon>Trypanosomatidae</taxon>
        <taxon>Novymonas</taxon>
    </lineage>
</organism>
<dbReference type="GO" id="GO:0055088">
    <property type="term" value="P:lipid homeostasis"/>
    <property type="evidence" value="ECO:0007669"/>
    <property type="project" value="TreeGrafter"/>
</dbReference>
<feature type="region of interest" description="Disordered" evidence="2">
    <location>
        <begin position="1"/>
        <end position="29"/>
    </location>
</feature>
<feature type="compositionally biased region" description="Pro residues" evidence="2">
    <location>
        <begin position="409"/>
        <end position="426"/>
    </location>
</feature>
<dbReference type="PANTHER" id="PTHR42886">
    <property type="entry name" value="RE40534P-RELATED"/>
    <property type="match status" value="1"/>
</dbReference>
<accession>A0AAW0EXV3</accession>
<evidence type="ECO:0000256" key="1">
    <source>
        <dbReference type="ARBA" id="ARBA00038097"/>
    </source>
</evidence>
<dbReference type="PANTHER" id="PTHR42886:SF29">
    <property type="entry name" value="PUMMELIG, ISOFORM A"/>
    <property type="match status" value="1"/>
</dbReference>
<dbReference type="Proteomes" id="UP001430356">
    <property type="component" value="Unassembled WGS sequence"/>
</dbReference>
<keyword evidence="4" id="KW-0378">Hydrolase</keyword>
<comment type="similarity">
    <text evidence="1">Belongs to the peptidase S33 family. ABHD4/ABHD5 subfamily.</text>
</comment>
<dbReference type="AlphaFoldDB" id="A0AAW0EXV3"/>
<dbReference type="InterPro" id="IPR000073">
    <property type="entry name" value="AB_hydrolase_1"/>
</dbReference>
<keyword evidence="5" id="KW-1185">Reference proteome</keyword>
<feature type="compositionally biased region" description="Low complexity" evidence="2">
    <location>
        <begin position="398"/>
        <end position="408"/>
    </location>
</feature>
<dbReference type="Pfam" id="PF00561">
    <property type="entry name" value="Abhydrolase_1"/>
    <property type="match status" value="1"/>
</dbReference>
<sequence>MSVVHSRHSRWCGGCRSPPVDPAQRQPPRRKHFYSWVATDREQLETTERLVLQGLPYHQARVAGLNTISTDDIRELDDDSGVARAGAAAAAAAVVAGASDPSAGVKDKDVLVLVHGFAGGVAGWAQNWACLAEHYRVYAFDLPGFARSERRATTATSVTEAMDFFCDYLDRWFARLDFARPVMVLAHSFGCFVSAHYAMRRGPTRIQLLLMAEPWGLMRSDPERIKRFPLFARMLLALFRNVSPLALLRGAGPAGPSLLRRTRPDFEEKWRAFLDDPSAMYDYLYHCNAQHPAVGERLFKACCHYDVCAKEPLVDTLPGTLDTGVRVGLLFGGKSWLNAPEGAELATLLRAAGNRVQLDTLASAGHQIFTDDVAGFNAKAVDMIAALTSAAPLHSLSPAEPLVQAPELEPQPQPEPTPVPVPLPDV</sequence>
<gene>
    <name evidence="4" type="ORF">NESM_000795200</name>
</gene>
<protein>
    <submittedName>
        <fullName evidence="4">Alpha/beta hydrolase family/alpha/beta hydrolase fold/Serine hydrolase</fullName>
    </submittedName>
</protein>
<dbReference type="GO" id="GO:0052689">
    <property type="term" value="F:carboxylic ester hydrolase activity"/>
    <property type="evidence" value="ECO:0007669"/>
    <property type="project" value="TreeGrafter"/>
</dbReference>
<dbReference type="GO" id="GO:0006654">
    <property type="term" value="P:phosphatidic acid biosynthetic process"/>
    <property type="evidence" value="ECO:0007669"/>
    <property type="project" value="TreeGrafter"/>
</dbReference>
<evidence type="ECO:0000313" key="5">
    <source>
        <dbReference type="Proteomes" id="UP001430356"/>
    </source>
</evidence>
<reference evidence="4 5" key="1">
    <citation type="journal article" date="2021" name="MBio">
        <title>A New Model Trypanosomatid, Novymonas esmeraldas: Genomic Perception of Its 'Candidatus Pandoraea novymonadis' Endosymbiont.</title>
        <authorList>
            <person name="Zakharova A."/>
            <person name="Saura A."/>
            <person name="Butenko A."/>
            <person name="Podesvova L."/>
            <person name="Warmusova S."/>
            <person name="Kostygov A.Y."/>
            <person name="Nenarokova A."/>
            <person name="Lukes J."/>
            <person name="Opperdoes F.R."/>
            <person name="Yurchenko V."/>
        </authorList>
    </citation>
    <scope>NUCLEOTIDE SEQUENCE [LARGE SCALE GENOMIC DNA]</scope>
    <source>
        <strain evidence="4 5">E262AT.01</strain>
    </source>
</reference>
<feature type="region of interest" description="Disordered" evidence="2">
    <location>
        <begin position="398"/>
        <end position="426"/>
    </location>
</feature>
<dbReference type="InterPro" id="IPR029058">
    <property type="entry name" value="AB_hydrolase_fold"/>
</dbReference>
<name>A0AAW0EXV3_9TRYP</name>
<dbReference type="GO" id="GO:0042171">
    <property type="term" value="F:lysophosphatidic acid acyltransferase activity"/>
    <property type="evidence" value="ECO:0007669"/>
    <property type="project" value="TreeGrafter"/>
</dbReference>
<evidence type="ECO:0000259" key="3">
    <source>
        <dbReference type="Pfam" id="PF00561"/>
    </source>
</evidence>
<dbReference type="SUPFAM" id="SSF53474">
    <property type="entry name" value="alpha/beta-Hydrolases"/>
    <property type="match status" value="1"/>
</dbReference>